<dbReference type="EMBL" id="LAZR01012046">
    <property type="protein sequence ID" value="KKM45775.1"/>
    <property type="molecule type" value="Genomic_DNA"/>
</dbReference>
<reference evidence="1" key="1">
    <citation type="journal article" date="2015" name="Nature">
        <title>Complex archaea that bridge the gap between prokaryotes and eukaryotes.</title>
        <authorList>
            <person name="Spang A."/>
            <person name="Saw J.H."/>
            <person name="Jorgensen S.L."/>
            <person name="Zaremba-Niedzwiedzka K."/>
            <person name="Martijn J."/>
            <person name="Lind A.E."/>
            <person name="van Eijk R."/>
            <person name="Schleper C."/>
            <person name="Guy L."/>
            <person name="Ettema T.J."/>
        </authorList>
    </citation>
    <scope>NUCLEOTIDE SEQUENCE</scope>
</reference>
<dbReference type="SUPFAM" id="SSF56563">
    <property type="entry name" value="Major capsid protein gp5"/>
    <property type="match status" value="1"/>
</dbReference>
<sequence>MNGLFSTHGVEAGTMNAGSLADALQVIGKYASVMEQNLPSNVALSGQPSFNDDRRDELIARAIMTHEGKLALAQAMANPIRRNLDYQGLARRALVVDPLPQGALPVYDRDIDVTAVVISSNGTGPESRVFGDRVTVPEFELYSNPTVRIAEVKRRRFNVIDRAVQKARQEIMAQEDANIFAALDSAATVENTAQDIADAGMLKRDLVELKAQVDRWDLVTTKFFMNINEFNDILNWASGGGQGTGGGEVDPVTQREILQTGLYAHIWGADIMVSKIVPPGTVYAAADPEFVGVMPVRQDIEVLPADEPKQLKLGWVVSEIIGIGIVNPRGTARGNKSVVVGA</sequence>
<dbReference type="NCBIfam" id="NF042927">
    <property type="entry name" value="capsid_Caudo_2"/>
    <property type="match status" value="1"/>
</dbReference>
<dbReference type="AlphaFoldDB" id="A0A0F9IMP9"/>
<gene>
    <name evidence="1" type="ORF">LCGC14_1560360</name>
</gene>
<protein>
    <recommendedName>
        <fullName evidence="2">Major capsid protein</fullName>
    </recommendedName>
</protein>
<accession>A0A0F9IMP9</accession>
<evidence type="ECO:0008006" key="2">
    <source>
        <dbReference type="Google" id="ProtNLM"/>
    </source>
</evidence>
<organism evidence="1">
    <name type="scientific">marine sediment metagenome</name>
    <dbReference type="NCBI Taxonomy" id="412755"/>
    <lineage>
        <taxon>unclassified sequences</taxon>
        <taxon>metagenomes</taxon>
        <taxon>ecological metagenomes</taxon>
    </lineage>
</organism>
<comment type="caution">
    <text evidence="1">The sequence shown here is derived from an EMBL/GenBank/DDBJ whole genome shotgun (WGS) entry which is preliminary data.</text>
</comment>
<proteinExistence type="predicted"/>
<name>A0A0F9IMP9_9ZZZZ</name>
<dbReference type="InterPro" id="IPR049994">
    <property type="entry name" value="Staley_37-like"/>
</dbReference>
<evidence type="ECO:0000313" key="1">
    <source>
        <dbReference type="EMBL" id="KKM45775.1"/>
    </source>
</evidence>